<dbReference type="SUPFAM" id="SSF52540">
    <property type="entry name" value="P-loop containing nucleoside triphosphate hydrolases"/>
    <property type="match status" value="2"/>
</dbReference>
<feature type="domain" description="Dynamin N-terminal" evidence="8">
    <location>
        <begin position="638"/>
        <end position="870"/>
    </location>
</feature>
<keyword evidence="4" id="KW-0342">GTP-binding</keyword>
<dbReference type="Gene3D" id="3.40.50.300">
    <property type="entry name" value="P-loop containing nucleotide triphosphate hydrolases"/>
    <property type="match status" value="2"/>
</dbReference>
<dbReference type="RefSeq" id="WP_015254668.1">
    <property type="nucleotide sequence ID" value="NC_019897.1"/>
</dbReference>
<dbReference type="KEGG" id="tco:Theco_1786"/>
<feature type="compositionally biased region" description="Low complexity" evidence="7">
    <location>
        <begin position="540"/>
        <end position="556"/>
    </location>
</feature>
<reference evidence="10" key="1">
    <citation type="submission" date="2012-01" db="EMBL/GenBank/DDBJ databases">
        <title>Complete sequence of chromosome of Thermobacillus composti KWC4.</title>
        <authorList>
            <person name="Lucas S."/>
            <person name="Han J."/>
            <person name="Lapidus A."/>
            <person name="Cheng J.-F."/>
            <person name="Goodwin L."/>
            <person name="Pitluck S."/>
            <person name="Peters L."/>
            <person name="Ovchinnikova G."/>
            <person name="Teshima H."/>
            <person name="Detter J.C."/>
            <person name="Han C."/>
            <person name="Tapia R."/>
            <person name="Land M."/>
            <person name="Hauser L."/>
            <person name="Kyrpides N."/>
            <person name="Ivanova N."/>
            <person name="Pagani I."/>
            <person name="Anderson I."/>
            <person name="Woyke T."/>
        </authorList>
    </citation>
    <scope>NUCLEOTIDE SEQUENCE [LARGE SCALE GENOMIC DNA]</scope>
    <source>
        <strain evidence="10">DSM 18247 / JCM 13945 / KWC4</strain>
    </source>
</reference>
<evidence type="ECO:0000259" key="8">
    <source>
        <dbReference type="Pfam" id="PF00350"/>
    </source>
</evidence>
<dbReference type="AlphaFoldDB" id="L0EDP4"/>
<dbReference type="InterPro" id="IPR027094">
    <property type="entry name" value="Mitofusin_fam"/>
</dbReference>
<keyword evidence="10" id="KW-1185">Reference proteome</keyword>
<keyword evidence="6" id="KW-0175">Coiled coil</keyword>
<gene>
    <name evidence="9" type="ordered locus">Theco_1786</name>
</gene>
<evidence type="ECO:0000256" key="5">
    <source>
        <dbReference type="ARBA" id="ARBA00023136"/>
    </source>
</evidence>
<keyword evidence="5" id="KW-0472">Membrane</keyword>
<accession>L0EDP4</accession>
<organism evidence="9 10">
    <name type="scientific">Thermobacillus composti (strain DSM 18247 / JCM 13945 / KWC4)</name>
    <dbReference type="NCBI Taxonomy" id="717605"/>
    <lineage>
        <taxon>Bacteria</taxon>
        <taxon>Bacillati</taxon>
        <taxon>Bacillota</taxon>
        <taxon>Bacilli</taxon>
        <taxon>Bacillales</taxon>
        <taxon>Paenibacillaceae</taxon>
        <taxon>Thermobacillus</taxon>
    </lineage>
</organism>
<evidence type="ECO:0000256" key="1">
    <source>
        <dbReference type="ARBA" id="ARBA00004370"/>
    </source>
</evidence>
<comment type="subcellular location">
    <subcellularLocation>
        <location evidence="1">Membrane</location>
    </subcellularLocation>
</comment>
<evidence type="ECO:0000313" key="10">
    <source>
        <dbReference type="Proteomes" id="UP000010795"/>
    </source>
</evidence>
<dbReference type="GO" id="GO:0003924">
    <property type="term" value="F:GTPase activity"/>
    <property type="evidence" value="ECO:0007669"/>
    <property type="project" value="InterPro"/>
</dbReference>
<evidence type="ECO:0000313" key="9">
    <source>
        <dbReference type="EMBL" id="AGA57917.1"/>
    </source>
</evidence>
<name>L0EDP4_THECK</name>
<evidence type="ECO:0000256" key="3">
    <source>
        <dbReference type="ARBA" id="ARBA00022801"/>
    </source>
</evidence>
<proteinExistence type="predicted"/>
<dbReference type="Proteomes" id="UP000010795">
    <property type="component" value="Chromosome"/>
</dbReference>
<dbReference type="PANTHER" id="PTHR10465">
    <property type="entry name" value="TRANSMEMBRANE GTPASE FZO1"/>
    <property type="match status" value="1"/>
</dbReference>
<dbReference type="Pfam" id="PF00350">
    <property type="entry name" value="Dynamin_N"/>
    <property type="match status" value="2"/>
</dbReference>
<dbReference type="PANTHER" id="PTHR10465:SF0">
    <property type="entry name" value="SARCALUMENIN"/>
    <property type="match status" value="1"/>
</dbReference>
<evidence type="ECO:0000256" key="7">
    <source>
        <dbReference type="SAM" id="MobiDB-lite"/>
    </source>
</evidence>
<keyword evidence="2" id="KW-0547">Nucleotide-binding</keyword>
<dbReference type="OrthoDB" id="5477114at2"/>
<evidence type="ECO:0000256" key="2">
    <source>
        <dbReference type="ARBA" id="ARBA00022741"/>
    </source>
</evidence>
<dbReference type="InterPro" id="IPR027417">
    <property type="entry name" value="P-loop_NTPase"/>
</dbReference>
<feature type="domain" description="Dynamin N-terminal" evidence="8">
    <location>
        <begin position="48"/>
        <end position="199"/>
    </location>
</feature>
<dbReference type="HOGENOM" id="CLU_007634_0_0_9"/>
<dbReference type="EMBL" id="CP003255">
    <property type="protein sequence ID" value="AGA57917.1"/>
    <property type="molecule type" value="Genomic_DNA"/>
</dbReference>
<protein>
    <submittedName>
        <fullName evidence="9">Dynamin family protein</fullName>
    </submittedName>
</protein>
<feature type="coiled-coil region" evidence="6">
    <location>
        <begin position="299"/>
        <end position="333"/>
    </location>
</feature>
<evidence type="ECO:0000256" key="6">
    <source>
        <dbReference type="SAM" id="Coils"/>
    </source>
</evidence>
<dbReference type="GO" id="GO:0016020">
    <property type="term" value="C:membrane"/>
    <property type="evidence" value="ECO:0007669"/>
    <property type="project" value="UniProtKB-SubCell"/>
</dbReference>
<keyword evidence="3" id="KW-0378">Hydrolase</keyword>
<evidence type="ECO:0000256" key="4">
    <source>
        <dbReference type="ARBA" id="ARBA00023134"/>
    </source>
</evidence>
<dbReference type="GO" id="GO:0005525">
    <property type="term" value="F:GTP binding"/>
    <property type="evidence" value="ECO:0007669"/>
    <property type="project" value="UniProtKB-KW"/>
</dbReference>
<dbReference type="eggNOG" id="COG0699">
    <property type="taxonomic scope" value="Bacteria"/>
</dbReference>
<feature type="region of interest" description="Disordered" evidence="7">
    <location>
        <begin position="573"/>
        <end position="599"/>
    </location>
</feature>
<sequence length="1231" mass="133375">MGNQGELAARISAALDDIRQQMIAAGDGTHAQRVGGLIGKLAEPFAQVAFCGHFSAGKSTLVNRLCGSRLLPSNPIPTSANVVTIRHGEPKAVIRLARDGRSETRTVPLDELEAHCRDGEGVESIELYHPAALLEGGVALLDTPGIDSTDDAHKLATESALHLADVVCYVMDYNHVQSEINFEFAKRLADWGKPLVLIVSQVDKHREAELPFAAYRKSVETAFADWNLSPAAILYISNRQPDHPYDQFEALQALLAGIAGMKEELSAYSVLSSARYLIAEHGRWLEARSEGERQRLIEAAGGEEAMTAVRAELDALRRELEELKRGPEELRLRLRRETQSLLDNANVMPAAVRDLAGAMLESRKPGFRAGLLFAGAKTAAEKANRMRRFVDELNNQAKAAAEWHLKAMLRQAAEQLDWRGDTVERELIDPVGFELTEAQAESLIKPGAVFGNEYTMTYSRDVAEAVKAGYRERAWAAIDRLAEAAAARAEAAAFAAAEKLAALAEQARALDALEALDAERLGALARLEALLPETPPRPALPEVEAPDAAPAEAAQTAPVRAAVDLSAAVSAGAAAGPADRPRRSGVPAPGEGALGPQRRAAARLREAAALVGPHAPLKSAAQAMLAKAERLASGKFTIALFGAFSAGKSSLANALIGRRALPVSPNPTTAAINRIAAPEPGEPDGHARITMKTREQMAADVRHSLTMLGLGEEAGSAAADDLDALLELAARITPDRLHPGGRPHYAFLKAARQGIASCGPLLGQQLRADAEAYRSYVADETLSCFVQEIDLYIDSPLTAQGIVLVDTPGADSVNARHTDVAFHYIKNADAILFVTYYNHAFSQADRRFLTQLGRVKDQFELDKMFFIVNAADLAADEAELKDVIAHVEANLLKHGIRHPRMFPVSSLAALDAKLRGEADESSGMPAFERALAGFAAGELGGMALEAADRELERAAGALKRWLDDSRQDEAVRRSRLETLKQRAADAADAVRAAAADAPFEPLRQELGELLHHVQRRVAFRFGEMFGLAFHPSALQDDGRDLKRALAACWEELRHALAVELRQELQATSLRMDNALRRLAARLYDAEASRLKAELEGFDPAPYEVEVQSAAPHDDGWTTDAVDMKRLWSLFKSPRKFFEQGGRDEMRAELERRLEPDIRRWMEERAAAWEAAYASAWRAAAEAAAERLAGEIGAFIGSSEAALAGAARPDELQALLERLEALRVDEGISITI</sequence>
<dbReference type="InterPro" id="IPR045063">
    <property type="entry name" value="Dynamin_N"/>
</dbReference>
<feature type="region of interest" description="Disordered" evidence="7">
    <location>
        <begin position="533"/>
        <end position="556"/>
    </location>
</feature>
<dbReference type="CDD" id="cd09912">
    <property type="entry name" value="DLP_2"/>
    <property type="match status" value="2"/>
</dbReference>
<feature type="coiled-coil region" evidence="6">
    <location>
        <begin position="944"/>
        <end position="996"/>
    </location>
</feature>
<dbReference type="STRING" id="717605.Theco_1786"/>